<dbReference type="InterPro" id="IPR036465">
    <property type="entry name" value="vWFA_dom_sf"/>
</dbReference>
<dbReference type="KEGG" id="mym:A176_004504"/>
<dbReference type="InterPro" id="IPR051266">
    <property type="entry name" value="CLCR"/>
</dbReference>
<organism evidence="3 4">
    <name type="scientific">Pseudomyxococcus hansupus</name>
    <dbReference type="NCBI Taxonomy" id="1297742"/>
    <lineage>
        <taxon>Bacteria</taxon>
        <taxon>Pseudomonadati</taxon>
        <taxon>Myxococcota</taxon>
        <taxon>Myxococcia</taxon>
        <taxon>Myxococcales</taxon>
        <taxon>Cystobacterineae</taxon>
        <taxon>Myxococcaceae</taxon>
        <taxon>Pseudomyxococcus</taxon>
    </lineage>
</organism>
<dbReference type="PROSITE" id="PS50234">
    <property type="entry name" value="VWFA"/>
    <property type="match status" value="1"/>
</dbReference>
<protein>
    <submittedName>
        <fullName evidence="3">Putative membrane protein</fullName>
    </submittedName>
</protein>
<accession>A0A0H4XHA7</accession>
<evidence type="ECO:0000256" key="1">
    <source>
        <dbReference type="SAM" id="MobiDB-lite"/>
    </source>
</evidence>
<dbReference type="PATRIC" id="fig|1297742.4.peg.4546"/>
<evidence type="ECO:0000313" key="3">
    <source>
        <dbReference type="EMBL" id="AKQ67592.1"/>
    </source>
</evidence>
<dbReference type="Pfam" id="PF00092">
    <property type="entry name" value="VWA"/>
    <property type="match status" value="1"/>
</dbReference>
<proteinExistence type="predicted"/>
<dbReference type="OrthoDB" id="9781333at2"/>
<name>A0A0H4XHA7_9BACT</name>
<dbReference type="Gene3D" id="3.40.50.410">
    <property type="entry name" value="von Willebrand factor, type A domain"/>
    <property type="match status" value="1"/>
</dbReference>
<dbReference type="RefSeq" id="WP_002639037.1">
    <property type="nucleotide sequence ID" value="NZ_CP012109.1"/>
</dbReference>
<feature type="region of interest" description="Disordered" evidence="1">
    <location>
        <begin position="30"/>
        <end position="65"/>
    </location>
</feature>
<dbReference type="eggNOG" id="COG2304">
    <property type="taxonomic scope" value="Bacteria"/>
</dbReference>
<dbReference type="SUPFAM" id="SSF53300">
    <property type="entry name" value="vWA-like"/>
    <property type="match status" value="1"/>
</dbReference>
<feature type="domain" description="VWFA" evidence="2">
    <location>
        <begin position="100"/>
        <end position="273"/>
    </location>
</feature>
<evidence type="ECO:0000259" key="2">
    <source>
        <dbReference type="PROSITE" id="PS50234"/>
    </source>
</evidence>
<dbReference type="Proteomes" id="UP000009026">
    <property type="component" value="Chromosome"/>
</dbReference>
<dbReference type="SMART" id="SM00327">
    <property type="entry name" value="VWA"/>
    <property type="match status" value="1"/>
</dbReference>
<feature type="compositionally biased region" description="Low complexity" evidence="1">
    <location>
        <begin position="56"/>
        <end position="65"/>
    </location>
</feature>
<dbReference type="InterPro" id="IPR002035">
    <property type="entry name" value="VWF_A"/>
</dbReference>
<sequence>MNRTVLFLSLAGGLALTALVLGLPQMGAGTPKEPHTVSVLTPPPPPQPPPPPVAPSTTGGSLTLTSRLSHPYIPAGASELFATFDVTGAQVPGAKRSPVNLALVIDRSGSMSGYKLAQAKQAARHLIGLLNDEDRLAIVHYGSDVKSLPAMQATAGNRERMFQYVDGIWDEGGTNIGAGLSTGRYQLSTAQQSFGVNRLILMSDGQPTEGLTADADLTGLAREMRASGITLSAIGVGTDFNEDLMQGFAEYGAGAYGFLEDAAQLSTLFQKDLQQAGTTVARAVTMTFTLPAGTSLGEVLGYRASQTGNEVQVALPDFSAGQLERVVVRLNVSGDAVGRTVPVVDLKLAYSDLIRDAAALNTASLSAVVTDRREEVAARQDRDATVYAARARSAVNMQKAAEALSEGRKDEAKLYLQQNQALFRETSAVAGAAAVATDQAEQQAALDEYDSAEGEDARRSLVKKSKVKALKSFGKLGSTY</sequence>
<reference evidence="3 4" key="1">
    <citation type="journal article" date="2016" name="PLoS ONE">
        <title>Complete Genome Sequence and Comparative Genomics of a Novel Myxobacterium Myxococcus hansupus.</title>
        <authorList>
            <person name="Sharma G."/>
            <person name="Narwani T."/>
            <person name="Subramanian S."/>
        </authorList>
    </citation>
    <scope>NUCLEOTIDE SEQUENCE [LARGE SCALE GENOMIC DNA]</scope>
    <source>
        <strain evidence="4">mixupus</strain>
    </source>
</reference>
<gene>
    <name evidence="3" type="ORF">A176_004504</name>
</gene>
<keyword evidence="4" id="KW-1185">Reference proteome</keyword>
<evidence type="ECO:0000313" key="4">
    <source>
        <dbReference type="Proteomes" id="UP000009026"/>
    </source>
</evidence>
<feature type="compositionally biased region" description="Pro residues" evidence="1">
    <location>
        <begin position="41"/>
        <end position="54"/>
    </location>
</feature>
<dbReference type="PANTHER" id="PTHR10579:SF43">
    <property type="entry name" value="ZINC FINGER (C3HC4-TYPE RING FINGER) FAMILY PROTEIN"/>
    <property type="match status" value="1"/>
</dbReference>
<dbReference type="STRING" id="1297742.A176_004504"/>
<dbReference type="AlphaFoldDB" id="A0A0H4XHA7"/>
<dbReference type="PANTHER" id="PTHR10579">
    <property type="entry name" value="CALCIUM-ACTIVATED CHLORIDE CHANNEL REGULATOR"/>
    <property type="match status" value="1"/>
</dbReference>
<dbReference type="EMBL" id="CP012109">
    <property type="protein sequence ID" value="AKQ67592.1"/>
    <property type="molecule type" value="Genomic_DNA"/>
</dbReference>